<dbReference type="Pfam" id="PF01464">
    <property type="entry name" value="SLT"/>
    <property type="match status" value="1"/>
</dbReference>
<feature type="region of interest" description="Disordered" evidence="2">
    <location>
        <begin position="87"/>
        <end position="158"/>
    </location>
</feature>
<proteinExistence type="inferred from homology"/>
<comment type="caution">
    <text evidence="4">The sequence shown here is derived from an EMBL/GenBank/DDBJ whole genome shotgun (WGS) entry which is preliminary data.</text>
</comment>
<protein>
    <submittedName>
        <fullName evidence="4">Lytic transglycosylase domain-containing protein</fullName>
    </submittedName>
</protein>
<name>A0A5N7ML08_9HYPH</name>
<sequence>MCGLKRLILALFGRHRPRLPICAGWSIGLTWQHLLRTLVIAFLGAAALILAAEARAEGGNADNVISPDKAEEFVRAAAAEAAAVAEEETAEAADGQKSAKAAKGSDKKKPKDAAVAAKADRTQGGKSQSKPAVQAAAPSEEEEAGDETASLPSTPVDAKLKLRQPDAVRGNALKPLITRYASENGLPYELADAVVRLESRYNAGARNGPNMGLTQINFRTAQSLGYQGLAAGLLDAETNLRYGLKYLAKAYRLAGGDTCGTILRYQFGHRTQTMTGASRAYCAKVQVITAAAD</sequence>
<dbReference type="InterPro" id="IPR023346">
    <property type="entry name" value="Lysozyme-like_dom_sf"/>
</dbReference>
<dbReference type="SUPFAM" id="SSF53955">
    <property type="entry name" value="Lysozyme-like"/>
    <property type="match status" value="1"/>
</dbReference>
<dbReference type="EMBL" id="VOSK01000008">
    <property type="protein sequence ID" value="MPR24616.1"/>
    <property type="molecule type" value="Genomic_DNA"/>
</dbReference>
<evidence type="ECO:0000256" key="1">
    <source>
        <dbReference type="ARBA" id="ARBA00009387"/>
    </source>
</evidence>
<evidence type="ECO:0000313" key="5">
    <source>
        <dbReference type="Proteomes" id="UP000403266"/>
    </source>
</evidence>
<dbReference type="InterPro" id="IPR008258">
    <property type="entry name" value="Transglycosylase_SLT_dom_1"/>
</dbReference>
<comment type="similarity">
    <text evidence="1">Belongs to the virb1 family.</text>
</comment>
<evidence type="ECO:0000259" key="3">
    <source>
        <dbReference type="Pfam" id="PF01464"/>
    </source>
</evidence>
<reference evidence="4 5" key="1">
    <citation type="journal article" date="2019" name="Syst. Appl. Microbiol.">
        <title>Microvirga tunisiensis sp. nov., a root nodule symbiotic bacterium isolated from Lupinus micranthus and L. luteus grown in Northern Tunisia.</title>
        <authorList>
            <person name="Msaddak A."/>
            <person name="Rejili M."/>
            <person name="Duran D."/>
            <person name="Mars M."/>
            <person name="Palacios J.M."/>
            <person name="Ruiz-Argueso T."/>
            <person name="Rey L."/>
            <person name="Imperial J."/>
        </authorList>
    </citation>
    <scope>NUCLEOTIDE SEQUENCE [LARGE SCALE GENOMIC DNA]</scope>
    <source>
        <strain evidence="4 5">Lmie10</strain>
    </source>
</reference>
<dbReference type="Gene3D" id="1.10.530.10">
    <property type="match status" value="1"/>
</dbReference>
<dbReference type="Proteomes" id="UP000403266">
    <property type="component" value="Unassembled WGS sequence"/>
</dbReference>
<evidence type="ECO:0000256" key="2">
    <source>
        <dbReference type="SAM" id="MobiDB-lite"/>
    </source>
</evidence>
<organism evidence="4 5">
    <name type="scientific">Microvirga tunisiensis</name>
    <dbReference type="NCBI Taxonomy" id="2108360"/>
    <lineage>
        <taxon>Bacteria</taxon>
        <taxon>Pseudomonadati</taxon>
        <taxon>Pseudomonadota</taxon>
        <taxon>Alphaproteobacteria</taxon>
        <taxon>Hyphomicrobiales</taxon>
        <taxon>Methylobacteriaceae</taxon>
        <taxon>Microvirga</taxon>
    </lineage>
</organism>
<gene>
    <name evidence="4" type="ORF">FS320_05060</name>
</gene>
<feature type="compositionally biased region" description="Low complexity" evidence="2">
    <location>
        <begin position="92"/>
        <end position="102"/>
    </location>
</feature>
<accession>A0A5N7ML08</accession>
<keyword evidence="5" id="KW-1185">Reference proteome</keyword>
<dbReference type="AlphaFoldDB" id="A0A5N7ML08"/>
<evidence type="ECO:0000313" key="4">
    <source>
        <dbReference type="EMBL" id="MPR24616.1"/>
    </source>
</evidence>
<feature type="compositionally biased region" description="Basic and acidic residues" evidence="2">
    <location>
        <begin position="103"/>
        <end position="123"/>
    </location>
</feature>
<feature type="domain" description="Transglycosylase SLT" evidence="3">
    <location>
        <begin position="176"/>
        <end position="272"/>
    </location>
</feature>